<evidence type="ECO:0000313" key="1">
    <source>
        <dbReference type="EMBL" id="ARU17739.1"/>
    </source>
</evidence>
<evidence type="ECO:0000313" key="2">
    <source>
        <dbReference type="EMBL" id="QNE07206.1"/>
    </source>
</evidence>
<keyword evidence="1" id="KW-0614">Plasmid</keyword>
<dbReference type="EMBL" id="CP019603">
    <property type="protein sequence ID" value="ARU17739.1"/>
    <property type="molecule type" value="Genomic_DNA"/>
</dbReference>
<accession>A0A1Z1FG03</accession>
<keyword evidence="3" id="KW-1185">Reference proteome</keyword>
<reference evidence="2 4" key="2">
    <citation type="submission" date="2020-08" db="EMBL/GenBank/DDBJ databases">
        <authorList>
            <person name="Liu G."/>
            <person name="Sun C."/>
        </authorList>
    </citation>
    <scope>NUCLEOTIDE SEQUENCE [LARGE SCALE GENOMIC DNA]</scope>
    <source>
        <strain evidence="2 4">OT19</strain>
        <plasmid evidence="2 4">plas1</plasmid>
    </source>
</reference>
<proteinExistence type="predicted"/>
<dbReference type="EMBL" id="CP060053">
    <property type="protein sequence ID" value="QNE07206.1"/>
    <property type="molecule type" value="Genomic_DNA"/>
</dbReference>
<evidence type="ECO:0000313" key="4">
    <source>
        <dbReference type="Proteomes" id="UP000515297"/>
    </source>
</evidence>
<dbReference type="RefSeq" id="WP_066849849.1">
    <property type="nucleotide sequence ID" value="NZ_CP060053.1"/>
</dbReference>
<dbReference type="Proteomes" id="UP000515297">
    <property type="component" value="Plasmid plas1"/>
</dbReference>
<evidence type="ECO:0000313" key="3">
    <source>
        <dbReference type="Proteomes" id="UP000195807"/>
    </source>
</evidence>
<geneLocation type="plasmid" evidence="3">
    <name>pcme4a9i</name>
</geneLocation>
<protein>
    <submittedName>
        <fullName evidence="1">Uncharacterized protein</fullName>
    </submittedName>
</protein>
<dbReference type="AlphaFoldDB" id="A0A1Z1FG03"/>
<name>A0A1Z1FG03_9SPHN</name>
<sequence>MSFIQLQREPGIHYLAAYQNFRTSPAFEHLLEAKCLLRSITAAGAVESSLHVPLSDFAMFPIGTLFGPGRATILRNRGRRRSRRTFLLGDEVEIWDIERRTLVSPRKHAKPLDLSIRQTEKVFIDQIDAPHPLGVAHGEQFRFICSGVSVLLDTLLLRSIVSQKSLAGKRYPADKRTVRLGRLDGDFGRLFPEFAKLPMRFDRQTVPAADGHSRLSRFDPRKDRLEFVTPIVSSGPPEPGGTVPQVESGPVETVVFERPSLQTRFLAASDAPGLEARIAKLDDVPLLMREFFLAGYYMTEHRSATSLPEYDLGRGEEVLYRLPPSWGGFAAPDAKGLTRFAAAVPLAFDHGTVWAIEILRNDASEAFAMGLVAQLDRDDGLSFLGRALRSVCDRVGRRRGDDPSGTFPRADFLDTRIDTVAHKKTVWDARTLAQVIPARAELLLSAERNF</sequence>
<geneLocation type="plasmid" evidence="1">
    <name>pCME4A9I</name>
</geneLocation>
<dbReference type="KEGG" id="cman:A9D14_15330"/>
<geneLocation type="plasmid" evidence="2 4">
    <name>plas1</name>
</geneLocation>
<organism evidence="1 3">
    <name type="scientific">Croceicoccus marinus</name>
    <dbReference type="NCBI Taxonomy" id="450378"/>
    <lineage>
        <taxon>Bacteria</taxon>
        <taxon>Pseudomonadati</taxon>
        <taxon>Pseudomonadota</taxon>
        <taxon>Alphaproteobacteria</taxon>
        <taxon>Sphingomonadales</taxon>
        <taxon>Erythrobacteraceae</taxon>
        <taxon>Croceicoccus</taxon>
    </lineage>
</organism>
<gene>
    <name evidence="1" type="ORF">A9D14_15330</name>
    <name evidence="2" type="ORF">H4O24_19575</name>
</gene>
<dbReference type="Proteomes" id="UP000195807">
    <property type="component" value="Plasmid pCME4A9I"/>
</dbReference>
<reference evidence="1 3" key="1">
    <citation type="submission" date="2017-01" db="EMBL/GenBank/DDBJ databases">
        <title>Complete genome sequence of esterase-producing bacterium Croceicoccus marinus E4A9.</title>
        <authorList>
            <person name="Wu Y.-H."/>
            <person name="Cheng H."/>
            <person name="Xu L."/>
            <person name="Huo Y.-Y."/>
            <person name="Wang C.-S."/>
            <person name="Xu X.-W."/>
        </authorList>
    </citation>
    <scope>NUCLEOTIDE SEQUENCE [LARGE SCALE GENOMIC DNA]</scope>
    <source>
        <strain evidence="1 3">E4A9</strain>
        <plasmid evidence="1">pCME4A9I</plasmid>
        <plasmid evidence="3">Plasmid pcme4a9i</plasmid>
    </source>
</reference>